<evidence type="ECO:0000256" key="4">
    <source>
        <dbReference type="ARBA" id="ARBA00022729"/>
    </source>
</evidence>
<dbReference type="Pfam" id="PF05572">
    <property type="entry name" value="Peptidase_M43"/>
    <property type="match status" value="1"/>
</dbReference>
<keyword evidence="4 9" id="KW-0732">Signal</keyword>
<dbReference type="InterPro" id="IPR008754">
    <property type="entry name" value="Peptidase_M43"/>
</dbReference>
<accession>A0ABR3JDH7</accession>
<sequence length="288" mass="31972">MFSHRILAALASATFVFGTPLNTANNSSTICGSNPSPEWLAEAEKHFLANRVDLPSKADYRNVVIPVYFHVISRDRTLAGGNIADYQIYQQIEALNGGYQGTGLSWRLMDITRTVKPAWFEAVIDSVYTREEYEMKSQLRQGGPETLNIYTVGFSRSPTLLGFATYPYNYQFDRIRDGAVLRFTALPGGLYPYDRGVTGIHEAGHWVGLAHPFDGGCDGGDGVADTPAEAQPAFFCTPRDSCPGPRYPGTDPIYNFMDYTDDACREEFTPGQIARLRSQIATYRGYPQ</sequence>
<keyword evidence="5" id="KW-0378">Hydrolase</keyword>
<keyword evidence="12" id="KW-1185">Reference proteome</keyword>
<evidence type="ECO:0000256" key="2">
    <source>
        <dbReference type="ARBA" id="ARBA00022670"/>
    </source>
</evidence>
<dbReference type="SUPFAM" id="SSF55486">
    <property type="entry name" value="Metalloproteases ('zincins'), catalytic domain"/>
    <property type="match status" value="1"/>
</dbReference>
<dbReference type="PANTHER" id="PTHR47466">
    <property type="match status" value="1"/>
</dbReference>
<evidence type="ECO:0000256" key="3">
    <source>
        <dbReference type="ARBA" id="ARBA00022723"/>
    </source>
</evidence>
<gene>
    <name evidence="11" type="ORF">HGRIS_004686</name>
</gene>
<feature type="signal peptide" evidence="9">
    <location>
        <begin position="1"/>
        <end position="18"/>
    </location>
</feature>
<keyword evidence="7" id="KW-0482">Metalloprotease</keyword>
<evidence type="ECO:0000313" key="12">
    <source>
        <dbReference type="Proteomes" id="UP001556367"/>
    </source>
</evidence>
<comment type="similarity">
    <text evidence="1">Belongs to the peptidase M43B family.</text>
</comment>
<evidence type="ECO:0000313" key="11">
    <source>
        <dbReference type="EMBL" id="KAL0953453.1"/>
    </source>
</evidence>
<dbReference type="PANTHER" id="PTHR47466:SF1">
    <property type="entry name" value="METALLOPROTEASE MEP1 (AFU_ORTHOLOGUE AFUA_1G07730)-RELATED"/>
    <property type="match status" value="1"/>
</dbReference>
<dbReference type="EMBL" id="JASNQZ010000008">
    <property type="protein sequence ID" value="KAL0953453.1"/>
    <property type="molecule type" value="Genomic_DNA"/>
</dbReference>
<keyword evidence="2" id="KW-0645">Protease</keyword>
<name>A0ABR3JDH7_9AGAR</name>
<feature type="domain" description="Peptidase M43 pregnancy-associated plasma-A" evidence="10">
    <location>
        <begin position="197"/>
        <end position="280"/>
    </location>
</feature>
<evidence type="ECO:0000259" key="10">
    <source>
        <dbReference type="Pfam" id="PF05572"/>
    </source>
</evidence>
<reference evidence="12" key="1">
    <citation type="submission" date="2024-06" db="EMBL/GenBank/DDBJ databases">
        <title>Multi-omics analyses provide insights into the biosynthesis of the anticancer antibiotic pleurotin in Hohenbuehelia grisea.</title>
        <authorList>
            <person name="Weaver J.A."/>
            <person name="Alberti F."/>
        </authorList>
    </citation>
    <scope>NUCLEOTIDE SEQUENCE [LARGE SCALE GENOMIC DNA]</scope>
    <source>
        <strain evidence="12">T-177</strain>
    </source>
</reference>
<dbReference type="Proteomes" id="UP001556367">
    <property type="component" value="Unassembled WGS sequence"/>
</dbReference>
<evidence type="ECO:0000256" key="1">
    <source>
        <dbReference type="ARBA" id="ARBA00008721"/>
    </source>
</evidence>
<organism evidence="11 12">
    <name type="scientific">Hohenbuehelia grisea</name>
    <dbReference type="NCBI Taxonomy" id="104357"/>
    <lineage>
        <taxon>Eukaryota</taxon>
        <taxon>Fungi</taxon>
        <taxon>Dikarya</taxon>
        <taxon>Basidiomycota</taxon>
        <taxon>Agaricomycotina</taxon>
        <taxon>Agaricomycetes</taxon>
        <taxon>Agaricomycetidae</taxon>
        <taxon>Agaricales</taxon>
        <taxon>Pleurotineae</taxon>
        <taxon>Pleurotaceae</taxon>
        <taxon>Hohenbuehelia</taxon>
    </lineage>
</organism>
<evidence type="ECO:0000256" key="8">
    <source>
        <dbReference type="ARBA" id="ARBA00023157"/>
    </source>
</evidence>
<evidence type="ECO:0000256" key="7">
    <source>
        <dbReference type="ARBA" id="ARBA00023049"/>
    </source>
</evidence>
<proteinExistence type="inferred from homology"/>
<keyword evidence="3" id="KW-0479">Metal-binding</keyword>
<dbReference type="InterPro" id="IPR024079">
    <property type="entry name" value="MetalloPept_cat_dom_sf"/>
</dbReference>
<dbReference type="Gene3D" id="3.40.390.10">
    <property type="entry name" value="Collagenase (Catalytic Domain)"/>
    <property type="match status" value="1"/>
</dbReference>
<evidence type="ECO:0000256" key="9">
    <source>
        <dbReference type="SAM" id="SignalP"/>
    </source>
</evidence>
<comment type="caution">
    <text evidence="11">The sequence shown here is derived from an EMBL/GenBank/DDBJ whole genome shotgun (WGS) entry which is preliminary data.</text>
</comment>
<protein>
    <recommendedName>
        <fullName evidence="10">Peptidase M43 pregnancy-associated plasma-A domain-containing protein</fullName>
    </recommendedName>
</protein>
<evidence type="ECO:0000256" key="6">
    <source>
        <dbReference type="ARBA" id="ARBA00022833"/>
    </source>
</evidence>
<keyword evidence="6" id="KW-0862">Zinc</keyword>
<feature type="chain" id="PRO_5046147683" description="Peptidase M43 pregnancy-associated plasma-A domain-containing protein" evidence="9">
    <location>
        <begin position="19"/>
        <end position="288"/>
    </location>
</feature>
<evidence type="ECO:0000256" key="5">
    <source>
        <dbReference type="ARBA" id="ARBA00022801"/>
    </source>
</evidence>
<dbReference type="CDD" id="cd04275">
    <property type="entry name" value="ZnMc_pappalysin_like"/>
    <property type="match status" value="1"/>
</dbReference>
<keyword evidence="8" id="KW-1015">Disulfide bond</keyword>